<accession>A0A4D7AZA1</accession>
<keyword evidence="4 6" id="KW-1133">Transmembrane helix</keyword>
<feature type="domain" description="PhoU" evidence="7">
    <location>
        <begin position="355"/>
        <end position="439"/>
    </location>
</feature>
<evidence type="ECO:0000259" key="7">
    <source>
        <dbReference type="Pfam" id="PF01895"/>
    </source>
</evidence>
<dbReference type="InterPro" id="IPR026022">
    <property type="entry name" value="PhoU_dom"/>
</dbReference>
<keyword evidence="3 6" id="KW-0812">Transmembrane</keyword>
<evidence type="ECO:0000256" key="3">
    <source>
        <dbReference type="ARBA" id="ARBA00022692"/>
    </source>
</evidence>
<evidence type="ECO:0000313" key="9">
    <source>
        <dbReference type="Proteomes" id="UP000298642"/>
    </source>
</evidence>
<keyword evidence="2" id="KW-1003">Cell membrane</keyword>
<feature type="transmembrane region" description="Helical" evidence="6">
    <location>
        <begin position="85"/>
        <end position="107"/>
    </location>
</feature>
<dbReference type="GeneID" id="89520556"/>
<dbReference type="NCBIfam" id="NF037997">
    <property type="entry name" value="Na_Pi_symport"/>
    <property type="match status" value="1"/>
</dbReference>
<feature type="transmembrane region" description="Helical" evidence="6">
    <location>
        <begin position="50"/>
        <end position="73"/>
    </location>
</feature>
<feature type="transmembrane region" description="Helical" evidence="6">
    <location>
        <begin position="148"/>
        <end position="166"/>
    </location>
</feature>
<dbReference type="PANTHER" id="PTHR10010">
    <property type="entry name" value="SOLUTE CARRIER FAMILY 34 SODIUM PHOSPHATE , MEMBER 2-RELATED"/>
    <property type="match status" value="1"/>
</dbReference>
<feature type="transmembrane region" description="Helical" evidence="6">
    <location>
        <begin position="252"/>
        <end position="274"/>
    </location>
</feature>
<dbReference type="InterPro" id="IPR038078">
    <property type="entry name" value="PhoU-like_sf"/>
</dbReference>
<evidence type="ECO:0000256" key="5">
    <source>
        <dbReference type="ARBA" id="ARBA00023136"/>
    </source>
</evidence>
<dbReference type="Proteomes" id="UP000298642">
    <property type="component" value="Chromosome"/>
</dbReference>
<feature type="domain" description="PhoU" evidence="7">
    <location>
        <begin position="467"/>
        <end position="540"/>
    </location>
</feature>
<comment type="subcellular location">
    <subcellularLocation>
        <location evidence="1">Cell membrane</location>
        <topology evidence="1">Multi-pass membrane protein</topology>
    </subcellularLocation>
</comment>
<dbReference type="GO" id="GO:0044341">
    <property type="term" value="P:sodium-dependent phosphate transport"/>
    <property type="evidence" value="ECO:0007669"/>
    <property type="project" value="InterPro"/>
</dbReference>
<dbReference type="GO" id="GO:0005436">
    <property type="term" value="F:sodium:phosphate symporter activity"/>
    <property type="evidence" value="ECO:0007669"/>
    <property type="project" value="InterPro"/>
</dbReference>
<dbReference type="SUPFAM" id="SSF109755">
    <property type="entry name" value="PhoU-like"/>
    <property type="match status" value="1"/>
</dbReference>
<name>A0A4D7AZA1_9FIRM</name>
<dbReference type="NCBIfam" id="TIGR00704">
    <property type="entry name" value="NaPi_cotrn_rel"/>
    <property type="match status" value="1"/>
</dbReference>
<evidence type="ECO:0000313" key="8">
    <source>
        <dbReference type="EMBL" id="QCI59607.1"/>
    </source>
</evidence>
<protein>
    <submittedName>
        <fullName evidence="8">Na/Pi cotransporter family protein</fullName>
    </submittedName>
</protein>
<gene>
    <name evidence="8" type="ORF">EIO64_10555</name>
</gene>
<dbReference type="EMBL" id="CP034413">
    <property type="protein sequence ID" value="QCI59607.1"/>
    <property type="molecule type" value="Genomic_DNA"/>
</dbReference>
<dbReference type="Gene3D" id="1.20.58.220">
    <property type="entry name" value="Phosphate transport system protein phou homolog 2, domain 2"/>
    <property type="match status" value="1"/>
</dbReference>
<keyword evidence="9" id="KW-1185">Reference proteome</keyword>
<dbReference type="InterPro" id="IPR004633">
    <property type="entry name" value="NaPi_cotrn-rel/YqeW-like"/>
</dbReference>
<dbReference type="Pfam" id="PF02690">
    <property type="entry name" value="Na_Pi_cotrans"/>
    <property type="match status" value="1"/>
</dbReference>
<dbReference type="RefSeq" id="WP_136891336.1">
    <property type="nucleotide sequence ID" value="NZ_CP034413.3"/>
</dbReference>
<feature type="transmembrane region" description="Helical" evidence="6">
    <location>
        <begin position="119"/>
        <end position="136"/>
    </location>
</feature>
<dbReference type="GO" id="GO:0005886">
    <property type="term" value="C:plasma membrane"/>
    <property type="evidence" value="ECO:0007669"/>
    <property type="project" value="UniProtKB-SubCell"/>
</dbReference>
<evidence type="ECO:0000256" key="4">
    <source>
        <dbReference type="ARBA" id="ARBA00022989"/>
    </source>
</evidence>
<sequence>MDIFSVFTLCGGLAFFLYGMTVMSKSLEKMAGGKLERMLKRMTSSPFKSLLLGAGITIAIQSSSAMTVMLVGLVNSGVMELRQTIGIIMGSNIGTTLTAWILSLTGIESENVFVNLLKPENFSPLIALAGILLIMGSKRQRRRDVGRIMMGFAILMYGMELMSGAVSPLAEMPQFAGLLTAFENPLLGVLVGAVFTGIIQSSAASVAILQALAMTGSITYGMAIPIIMGQNIGTCVTALISSIGVNRNAKRVAVVHISFNVIGTAVCLILFYGGDMILHFTFLNQAVGAVGIAFCHTAFNVFTTILLLPFSRQLEKLARRLVRTEDTRESFAFLDPLLLRTPGAAVSESVAMAGRMGQAARENICLATDQLSQYSRERETQILQNEDKLDIYEDRLSSYLVEISQHGLSMQDMRTVSRLLHAIGDFERIGDHAVNIQESAQELHDKELRFSDSAREELQVLLSALDDILDLTIRSFQAADMETARRVEPLEETIDQLIEEIRSRHIQRLQAGQCTIQLGFVLSDLLTNIERASDHCSNIAVSVIEECSGGPGRHAYLQEVKAGGAFGEDLRRDRKKYHLPEA</sequence>
<organism evidence="8 9">
    <name type="scientific">Dysosmobacter welbionis</name>
    <dbReference type="NCBI Taxonomy" id="2093857"/>
    <lineage>
        <taxon>Bacteria</taxon>
        <taxon>Bacillati</taxon>
        <taxon>Bacillota</taxon>
        <taxon>Clostridia</taxon>
        <taxon>Eubacteriales</taxon>
        <taxon>Oscillospiraceae</taxon>
        <taxon>Dysosmobacter</taxon>
    </lineage>
</organism>
<keyword evidence="5 6" id="KW-0472">Membrane</keyword>
<dbReference type="InterPro" id="IPR003841">
    <property type="entry name" value="Na/Pi_transpt"/>
</dbReference>
<proteinExistence type="predicted"/>
<dbReference type="AlphaFoldDB" id="A0A4D7AZA1"/>
<dbReference type="Pfam" id="PF01895">
    <property type="entry name" value="PhoU"/>
    <property type="match status" value="2"/>
</dbReference>
<feature type="transmembrane region" description="Helical" evidence="6">
    <location>
        <begin position="286"/>
        <end position="310"/>
    </location>
</feature>
<feature type="transmembrane region" description="Helical" evidence="6">
    <location>
        <begin position="186"/>
        <end position="212"/>
    </location>
</feature>
<dbReference type="PANTHER" id="PTHR10010:SF46">
    <property type="entry name" value="SODIUM-DEPENDENT PHOSPHATE TRANSPORT PROTEIN 2B"/>
    <property type="match status" value="1"/>
</dbReference>
<reference evidence="9" key="1">
    <citation type="submission" date="2018-12" db="EMBL/GenBank/DDBJ databases">
        <title>Dusodibacter welbiota gen. nov., sp. nov., isolated from human faeces and emended description of the Oscillibacter genus.</title>
        <authorList>
            <person name="Le Roy T."/>
            <person name="Van der Smissen P."/>
            <person name="Delzenne N."/>
            <person name="Muccioli G."/>
            <person name="Collet J.F."/>
            <person name="Cani P.D."/>
        </authorList>
    </citation>
    <scope>NUCLEOTIDE SEQUENCE [LARGE SCALE GENOMIC DNA]</scope>
    <source>
        <strain evidence="9">J115</strain>
    </source>
</reference>
<evidence type="ECO:0000256" key="6">
    <source>
        <dbReference type="SAM" id="Phobius"/>
    </source>
</evidence>
<evidence type="ECO:0000256" key="2">
    <source>
        <dbReference type="ARBA" id="ARBA00022475"/>
    </source>
</evidence>
<evidence type="ECO:0000256" key="1">
    <source>
        <dbReference type="ARBA" id="ARBA00004651"/>
    </source>
</evidence>
<dbReference type="KEGG" id="obj:EIO64_10555"/>